<name>A0A1I5PWF8_9FIRM</name>
<dbReference type="Pfam" id="PF00106">
    <property type="entry name" value="adh_short"/>
    <property type="match status" value="1"/>
</dbReference>
<dbReference type="EMBL" id="FOXO01000001">
    <property type="protein sequence ID" value="SFP38365.1"/>
    <property type="molecule type" value="Genomic_DNA"/>
</dbReference>
<dbReference type="OrthoDB" id="9805904at2"/>
<evidence type="ECO:0000313" key="5">
    <source>
        <dbReference type="Proteomes" id="UP000182624"/>
    </source>
</evidence>
<comment type="similarity">
    <text evidence="1 3">Belongs to the short-chain dehydrogenases/reductases (SDR) family.</text>
</comment>
<dbReference type="GO" id="GO:0016616">
    <property type="term" value="F:oxidoreductase activity, acting on the CH-OH group of donors, NAD or NADP as acceptor"/>
    <property type="evidence" value="ECO:0007669"/>
    <property type="project" value="TreeGrafter"/>
</dbReference>
<dbReference type="CDD" id="cd05233">
    <property type="entry name" value="SDR_c"/>
    <property type="match status" value="1"/>
</dbReference>
<dbReference type="Gene3D" id="3.40.50.720">
    <property type="entry name" value="NAD(P)-binding Rossmann-like Domain"/>
    <property type="match status" value="1"/>
</dbReference>
<dbReference type="Proteomes" id="UP000182624">
    <property type="component" value="Unassembled WGS sequence"/>
</dbReference>
<dbReference type="FunFam" id="3.40.50.720:FF:000084">
    <property type="entry name" value="Short-chain dehydrogenase reductase"/>
    <property type="match status" value="1"/>
</dbReference>
<dbReference type="SUPFAM" id="SSF51735">
    <property type="entry name" value="NAD(P)-binding Rossmann-fold domains"/>
    <property type="match status" value="1"/>
</dbReference>
<protein>
    <submittedName>
        <fullName evidence="4">3-oxoacyl-[acyl-carrier protein] reductase</fullName>
    </submittedName>
</protein>
<keyword evidence="5" id="KW-1185">Reference proteome</keyword>
<dbReference type="InterPro" id="IPR002347">
    <property type="entry name" value="SDR_fam"/>
</dbReference>
<accession>A0A1I5PWF8</accession>
<dbReference type="AlphaFoldDB" id="A0A1I5PWF8"/>
<organism evidence="4 5">
    <name type="scientific">Butyrivibrio proteoclasticus</name>
    <dbReference type="NCBI Taxonomy" id="43305"/>
    <lineage>
        <taxon>Bacteria</taxon>
        <taxon>Bacillati</taxon>
        <taxon>Bacillota</taxon>
        <taxon>Clostridia</taxon>
        <taxon>Lachnospirales</taxon>
        <taxon>Lachnospiraceae</taxon>
        <taxon>Butyrivibrio</taxon>
    </lineage>
</organism>
<keyword evidence="2" id="KW-0560">Oxidoreductase</keyword>
<gene>
    <name evidence="4" type="ORF">SAMN04487928_101178</name>
</gene>
<sequence length="277" mass="29659">MGIKSKVQNTLRLLRTKEIISVPSPVKEEELLKGKTALISGGSGGIGYAIAEELLRLGCFVVIAGTSEDKLARICNGKGLNNLRYIVLNMKEIQLFSEKVREVCEMSPNDGIDILVNCAGINNSKTFLEVDECTFDDILDINLKGTYFLSQSVAKIMISKKIKGHILNLSSASALRPASQPYAISKWAITGMTKGLADELIKYGIIVNALAPGPTATPMLGKDSDGDISHSSSPIGRYALPQEVARLAGFMVSGYGDLIVGDTYYISGGSGTISLHK</sequence>
<proteinExistence type="inferred from homology"/>
<evidence type="ECO:0000256" key="3">
    <source>
        <dbReference type="RuleBase" id="RU000363"/>
    </source>
</evidence>
<evidence type="ECO:0000313" key="4">
    <source>
        <dbReference type="EMBL" id="SFP38365.1"/>
    </source>
</evidence>
<dbReference type="PRINTS" id="PR00080">
    <property type="entry name" value="SDRFAMILY"/>
</dbReference>
<dbReference type="PRINTS" id="PR00081">
    <property type="entry name" value="GDHRDH"/>
</dbReference>
<dbReference type="InterPro" id="IPR020904">
    <property type="entry name" value="Sc_DH/Rdtase_CS"/>
</dbReference>
<dbReference type="GO" id="GO:0008206">
    <property type="term" value="P:bile acid metabolic process"/>
    <property type="evidence" value="ECO:0007669"/>
    <property type="project" value="UniProtKB-ARBA"/>
</dbReference>
<evidence type="ECO:0000256" key="1">
    <source>
        <dbReference type="ARBA" id="ARBA00006484"/>
    </source>
</evidence>
<evidence type="ECO:0000256" key="2">
    <source>
        <dbReference type="ARBA" id="ARBA00023002"/>
    </source>
</evidence>
<dbReference type="PANTHER" id="PTHR42760">
    <property type="entry name" value="SHORT-CHAIN DEHYDROGENASES/REDUCTASES FAMILY MEMBER"/>
    <property type="match status" value="1"/>
</dbReference>
<dbReference type="InterPro" id="IPR036291">
    <property type="entry name" value="NAD(P)-bd_dom_sf"/>
</dbReference>
<reference evidence="5" key="1">
    <citation type="submission" date="2016-10" db="EMBL/GenBank/DDBJ databases">
        <authorList>
            <person name="Varghese N."/>
            <person name="Submissions S."/>
        </authorList>
    </citation>
    <scope>NUCLEOTIDE SEQUENCE [LARGE SCALE GENOMIC DNA]</scope>
    <source>
        <strain evidence="5">P18</strain>
    </source>
</reference>
<dbReference type="PROSITE" id="PS00061">
    <property type="entry name" value="ADH_SHORT"/>
    <property type="match status" value="1"/>
</dbReference>
<dbReference type="RefSeq" id="WP_074882969.1">
    <property type="nucleotide sequence ID" value="NZ_FOXO01000001.1"/>
</dbReference>